<gene>
    <name evidence="2" type="ORF">ACFQ38_08865</name>
</gene>
<keyword evidence="1" id="KW-0175">Coiled coil</keyword>
<dbReference type="RefSeq" id="WP_381480412.1">
    <property type="nucleotide sequence ID" value="NZ_JBHTLT010000042.1"/>
</dbReference>
<feature type="coiled-coil region" evidence="1">
    <location>
        <begin position="55"/>
        <end position="82"/>
    </location>
</feature>
<proteinExistence type="predicted"/>
<dbReference type="InterPro" id="IPR016181">
    <property type="entry name" value="Acyl_CoA_acyltransferase"/>
</dbReference>
<evidence type="ECO:0000256" key="1">
    <source>
        <dbReference type="SAM" id="Coils"/>
    </source>
</evidence>
<dbReference type="PANTHER" id="PTHR36174:SF1">
    <property type="entry name" value="LIPID II:GLYCINE GLYCYLTRANSFERASE"/>
    <property type="match status" value="1"/>
</dbReference>
<comment type="caution">
    <text evidence="2">The sequence shown here is derived from an EMBL/GenBank/DDBJ whole genome shotgun (WGS) entry which is preliminary data.</text>
</comment>
<dbReference type="Proteomes" id="UP001597231">
    <property type="component" value="Unassembled WGS sequence"/>
</dbReference>
<dbReference type="Gene3D" id="3.40.630.30">
    <property type="match status" value="1"/>
</dbReference>
<dbReference type="EMBL" id="JBHTLT010000042">
    <property type="protein sequence ID" value="MFD1205214.1"/>
    <property type="molecule type" value="Genomic_DNA"/>
</dbReference>
<evidence type="ECO:0000313" key="2">
    <source>
        <dbReference type="EMBL" id="MFD1205214.1"/>
    </source>
</evidence>
<evidence type="ECO:0008006" key="4">
    <source>
        <dbReference type="Google" id="ProtNLM"/>
    </source>
</evidence>
<organism evidence="2 3">
    <name type="scientific">Sporosarcina contaminans</name>
    <dbReference type="NCBI Taxonomy" id="633403"/>
    <lineage>
        <taxon>Bacteria</taxon>
        <taxon>Bacillati</taxon>
        <taxon>Bacillota</taxon>
        <taxon>Bacilli</taxon>
        <taxon>Bacillales</taxon>
        <taxon>Caryophanaceae</taxon>
        <taxon>Sporosarcina</taxon>
    </lineage>
</organism>
<evidence type="ECO:0000313" key="3">
    <source>
        <dbReference type="Proteomes" id="UP001597231"/>
    </source>
</evidence>
<reference evidence="3" key="1">
    <citation type="journal article" date="2019" name="Int. J. Syst. Evol. Microbiol.">
        <title>The Global Catalogue of Microorganisms (GCM) 10K type strain sequencing project: providing services to taxonomists for standard genome sequencing and annotation.</title>
        <authorList>
            <consortium name="The Broad Institute Genomics Platform"/>
            <consortium name="The Broad Institute Genome Sequencing Center for Infectious Disease"/>
            <person name="Wu L."/>
            <person name="Ma J."/>
        </authorList>
    </citation>
    <scope>NUCLEOTIDE SEQUENCE [LARGE SCALE GENOMIC DNA]</scope>
    <source>
        <strain evidence="3">CCUG 53915</strain>
    </source>
</reference>
<dbReference type="SUPFAM" id="SSF55729">
    <property type="entry name" value="Acyl-CoA N-acyltransferases (Nat)"/>
    <property type="match status" value="1"/>
</dbReference>
<dbReference type="InterPro" id="IPR050644">
    <property type="entry name" value="PG_Glycine_Bridge_Synth"/>
</dbReference>
<accession>A0ABW3TXZ9</accession>
<sequence>MISIQRKLLCVRICNQYFVQNVVPKKNKDTLTGFSHANVHIEGTEPLQTVYIDLLKSEETLLMEIEKENRRQIRKAEKQQMQYIVLENPTASELKKFQRFYNRHAKLKNTYRCGFYHIETMKKLAEKGHLVFTYMADQSCKMIYCYRVYVTDGEMAMTLYSASNTFLKTLPKTKRQLSEANRFLIWKNMIRFKMKGVKVLDMGGLTDEPSIRKFKTGFGGVAVTVYSGYTANTIIGKLTLILRNQLLGKSRRRNE</sequence>
<dbReference type="PANTHER" id="PTHR36174">
    <property type="entry name" value="LIPID II:GLYCINE GLYCYLTRANSFERASE"/>
    <property type="match status" value="1"/>
</dbReference>
<keyword evidence="3" id="KW-1185">Reference proteome</keyword>
<name>A0ABW3TXZ9_9BACL</name>
<protein>
    <recommendedName>
        <fullName evidence="4">BioF2-like acetyltransferase domain-containing protein</fullName>
    </recommendedName>
</protein>